<dbReference type="EMBL" id="CAJVPT010019514">
    <property type="protein sequence ID" value="CAG8641762.1"/>
    <property type="molecule type" value="Genomic_DNA"/>
</dbReference>
<keyword evidence="2" id="KW-1185">Reference proteome</keyword>
<comment type="caution">
    <text evidence="1">The sequence shown here is derived from an EMBL/GenBank/DDBJ whole genome shotgun (WGS) entry which is preliminary data.</text>
</comment>
<evidence type="ECO:0000313" key="2">
    <source>
        <dbReference type="Proteomes" id="UP000789525"/>
    </source>
</evidence>
<dbReference type="Proteomes" id="UP000789525">
    <property type="component" value="Unassembled WGS sequence"/>
</dbReference>
<reference evidence="1" key="1">
    <citation type="submission" date="2021-06" db="EMBL/GenBank/DDBJ databases">
        <authorList>
            <person name="Kallberg Y."/>
            <person name="Tangrot J."/>
            <person name="Rosling A."/>
        </authorList>
    </citation>
    <scope>NUCLEOTIDE SEQUENCE</scope>
    <source>
        <strain evidence="1">CL356</strain>
    </source>
</reference>
<evidence type="ECO:0000313" key="1">
    <source>
        <dbReference type="EMBL" id="CAG8641762.1"/>
    </source>
</evidence>
<name>A0ACA9NEL8_9GLOM</name>
<sequence length="118" mass="13102">MPAMAATNTIHVISTQEACNIDGNDNKTTQNDSEHEKDSRNTWVIKNFELKESNSSSDPTIKEKEDSEVLNNERMHSITSTESLNSIAQSRASQSTIVNPIRLSSDLTITVTEVSNYD</sequence>
<accession>A0ACA9NEL8</accession>
<protein>
    <submittedName>
        <fullName evidence="1">2859_t:CDS:1</fullName>
    </submittedName>
</protein>
<organism evidence="1 2">
    <name type="scientific">Acaulospora colombiana</name>
    <dbReference type="NCBI Taxonomy" id="27376"/>
    <lineage>
        <taxon>Eukaryota</taxon>
        <taxon>Fungi</taxon>
        <taxon>Fungi incertae sedis</taxon>
        <taxon>Mucoromycota</taxon>
        <taxon>Glomeromycotina</taxon>
        <taxon>Glomeromycetes</taxon>
        <taxon>Diversisporales</taxon>
        <taxon>Acaulosporaceae</taxon>
        <taxon>Acaulospora</taxon>
    </lineage>
</organism>
<gene>
    <name evidence="1" type="ORF">ACOLOM_LOCUS7962</name>
</gene>
<proteinExistence type="predicted"/>